<dbReference type="GO" id="GO:0003824">
    <property type="term" value="F:catalytic activity"/>
    <property type="evidence" value="ECO:0007669"/>
    <property type="project" value="InterPro"/>
</dbReference>
<dbReference type="InterPro" id="IPR016169">
    <property type="entry name" value="FAD-bd_PCMH_sub2"/>
</dbReference>
<evidence type="ECO:0000256" key="2">
    <source>
        <dbReference type="ARBA" id="ARBA00008000"/>
    </source>
</evidence>
<accession>A0A370H503</accession>
<dbReference type="GO" id="GO:0022904">
    <property type="term" value="P:respiratory electron transport chain"/>
    <property type="evidence" value="ECO:0007669"/>
    <property type="project" value="TreeGrafter"/>
</dbReference>
<dbReference type="InterPro" id="IPR016167">
    <property type="entry name" value="FAD-bd_PCMH_sub1"/>
</dbReference>
<organism evidence="6 7">
    <name type="scientific">Microvirga subterranea</name>
    <dbReference type="NCBI Taxonomy" id="186651"/>
    <lineage>
        <taxon>Bacteria</taxon>
        <taxon>Pseudomonadati</taxon>
        <taxon>Pseudomonadota</taxon>
        <taxon>Alphaproteobacteria</taxon>
        <taxon>Hyphomicrobiales</taxon>
        <taxon>Methylobacteriaceae</taxon>
        <taxon>Microvirga</taxon>
    </lineage>
</organism>
<dbReference type="Gene3D" id="3.30.43.10">
    <property type="entry name" value="Uridine Diphospho-n-acetylenolpyruvylglucosamine Reductase, domain 2"/>
    <property type="match status" value="1"/>
</dbReference>
<dbReference type="InterPro" id="IPR016166">
    <property type="entry name" value="FAD-bd_PCMH"/>
</dbReference>
<dbReference type="RefSeq" id="WP_114773155.1">
    <property type="nucleotide sequence ID" value="NZ_QQBB01000018.1"/>
</dbReference>
<dbReference type="Gene3D" id="3.30.465.10">
    <property type="match status" value="1"/>
</dbReference>
<dbReference type="InterPro" id="IPR016164">
    <property type="entry name" value="FAD-linked_Oxase-like_C"/>
</dbReference>
<dbReference type="Gene3D" id="3.30.70.2190">
    <property type="match status" value="1"/>
</dbReference>
<comment type="caution">
    <text evidence="6">The sequence shown here is derived from an EMBL/GenBank/DDBJ whole genome shotgun (WGS) entry which is preliminary data.</text>
</comment>
<comment type="similarity">
    <text evidence="2">Belongs to the FAD-binding oxidoreductase/transferase type 4 family.</text>
</comment>
<dbReference type="OrthoDB" id="9809290at2"/>
<evidence type="ECO:0000256" key="1">
    <source>
        <dbReference type="ARBA" id="ARBA00001974"/>
    </source>
</evidence>
<dbReference type="InterPro" id="IPR004113">
    <property type="entry name" value="FAD-bd_oxidored_4_C"/>
</dbReference>
<name>A0A370H503_9HYPH</name>
<dbReference type="InterPro" id="IPR016171">
    <property type="entry name" value="Vanillyl_alc_oxidase_C-sub2"/>
</dbReference>
<evidence type="ECO:0000256" key="4">
    <source>
        <dbReference type="ARBA" id="ARBA00022827"/>
    </source>
</evidence>
<keyword evidence="4" id="KW-0274">FAD</keyword>
<evidence type="ECO:0000259" key="5">
    <source>
        <dbReference type="PROSITE" id="PS51387"/>
    </source>
</evidence>
<dbReference type="InterPro" id="IPR051264">
    <property type="entry name" value="FAD-oxidored/transferase_4"/>
</dbReference>
<evidence type="ECO:0000313" key="6">
    <source>
        <dbReference type="EMBL" id="RDI51361.1"/>
    </source>
</evidence>
<dbReference type="PANTHER" id="PTHR43716:SF2">
    <property type="entry name" value="BLL6224 PROTEIN"/>
    <property type="match status" value="1"/>
</dbReference>
<dbReference type="SUPFAM" id="SSF56176">
    <property type="entry name" value="FAD-binding/transporter-associated domain-like"/>
    <property type="match status" value="1"/>
</dbReference>
<evidence type="ECO:0000256" key="3">
    <source>
        <dbReference type="ARBA" id="ARBA00022630"/>
    </source>
</evidence>
<proteinExistence type="inferred from homology"/>
<protein>
    <submittedName>
        <fullName evidence="6">FAD/FMN-containing dehydrogenase</fullName>
    </submittedName>
</protein>
<keyword evidence="3" id="KW-0285">Flavoprotein</keyword>
<dbReference type="Pfam" id="PF01565">
    <property type="entry name" value="FAD_binding_4"/>
    <property type="match status" value="1"/>
</dbReference>
<dbReference type="InterPro" id="IPR036318">
    <property type="entry name" value="FAD-bd_PCMH-like_sf"/>
</dbReference>
<dbReference type="FunFam" id="1.10.45.10:FF:000001">
    <property type="entry name" value="D-lactate dehydrogenase mitochondrial"/>
    <property type="match status" value="1"/>
</dbReference>
<feature type="domain" description="FAD-binding PCMH-type" evidence="5">
    <location>
        <begin position="31"/>
        <end position="212"/>
    </location>
</feature>
<dbReference type="Gene3D" id="3.30.70.2740">
    <property type="match status" value="1"/>
</dbReference>
<sequence>MHPLAGLLNPDDVITDPAAMAPYLIDWRGRFTGAAAAVMRPRTTEAVATILRWATQTGTPIVPQGGNTGLSGGATPDASGRAVVLSLEHLDRIRAVDPVGNTLIAEAGCILTTVQEAAASAGRQFPVSLGSEGSCRIGGLVATNAGGINVIRHGMTRDLVLGLEYVTAAGEIVRGPKRLRKNNAGYDLRHLLVGSEGTLAVITAAALRIVRPPPARGSALAALASPDDALRLLSALREAVGEEILAFELMCAAEMDLVRARFPQARYPFAHPHAWYVFTEIGGESEGTVSARLEATLGDAIEAGTVVNAVIAASEAQARAIWYLRFAVSEANRLAGPTASHDVSVATEDVPALIARVTARLGAEFTAARPLFVGHVGDGNIHVNVLFPDTDALAAQGAAVNAAVYALACDLGGSISAEHGIGRLKPVTFARIADPAELRLMRQIKQAFDPAGILNPGAVFAAPDTSFPS</sequence>
<evidence type="ECO:0000313" key="7">
    <source>
        <dbReference type="Proteomes" id="UP000254925"/>
    </source>
</evidence>
<dbReference type="GO" id="GO:0071949">
    <property type="term" value="F:FAD binding"/>
    <property type="evidence" value="ECO:0007669"/>
    <property type="project" value="InterPro"/>
</dbReference>
<comment type="cofactor">
    <cofactor evidence="1">
        <name>FAD</name>
        <dbReference type="ChEBI" id="CHEBI:57692"/>
    </cofactor>
</comment>
<dbReference type="Pfam" id="PF02913">
    <property type="entry name" value="FAD-oxidase_C"/>
    <property type="match status" value="1"/>
</dbReference>
<dbReference type="PROSITE" id="PS51387">
    <property type="entry name" value="FAD_PCMH"/>
    <property type="match status" value="1"/>
</dbReference>
<reference evidence="6 7" key="1">
    <citation type="submission" date="2018-07" db="EMBL/GenBank/DDBJ databases">
        <title>Genomic Encyclopedia of Type Strains, Phase IV (KMG-IV): sequencing the most valuable type-strain genomes for metagenomic binning, comparative biology and taxonomic classification.</title>
        <authorList>
            <person name="Goeker M."/>
        </authorList>
    </citation>
    <scope>NUCLEOTIDE SEQUENCE [LARGE SCALE GENOMIC DNA]</scope>
    <source>
        <strain evidence="6 7">DSM 14364</strain>
    </source>
</reference>
<dbReference type="PANTHER" id="PTHR43716">
    <property type="entry name" value="D-2-HYDROXYGLUTARATE DEHYDROGENASE, MITOCHONDRIAL"/>
    <property type="match status" value="1"/>
</dbReference>
<dbReference type="EMBL" id="QQBB01000018">
    <property type="protein sequence ID" value="RDI51361.1"/>
    <property type="molecule type" value="Genomic_DNA"/>
</dbReference>
<keyword evidence="7" id="KW-1185">Reference proteome</keyword>
<dbReference type="Gene3D" id="1.10.45.10">
    <property type="entry name" value="Vanillyl-alcohol Oxidase, Chain A, domain 4"/>
    <property type="match status" value="1"/>
</dbReference>
<dbReference type="Proteomes" id="UP000254925">
    <property type="component" value="Unassembled WGS sequence"/>
</dbReference>
<gene>
    <name evidence="6" type="ORF">DES45_11817</name>
</gene>
<dbReference type="SUPFAM" id="SSF55103">
    <property type="entry name" value="FAD-linked oxidases, C-terminal domain"/>
    <property type="match status" value="1"/>
</dbReference>
<dbReference type="AlphaFoldDB" id="A0A370H503"/>
<dbReference type="InterPro" id="IPR006094">
    <property type="entry name" value="Oxid_FAD_bind_N"/>
</dbReference>